<sequence length="97" mass="10406">MKRNGILIGEDGDLLIGNGSLLVGDSNEQHVDAIISASKGEFKEFPALGVGVVNYLKKQSVSLESIKREITVNLKADGYKANGFSITSTGEFNLTFE</sequence>
<accession>A0A1G6MA74</accession>
<organism evidence="1 2">
    <name type="scientific">Williamwhitmania taraxaci</name>
    <dbReference type="NCBI Taxonomy" id="1640674"/>
    <lineage>
        <taxon>Bacteria</taxon>
        <taxon>Pseudomonadati</taxon>
        <taxon>Bacteroidota</taxon>
        <taxon>Bacteroidia</taxon>
        <taxon>Bacteroidales</taxon>
        <taxon>Williamwhitmaniaceae</taxon>
        <taxon>Williamwhitmania</taxon>
    </lineage>
</organism>
<evidence type="ECO:0008006" key="3">
    <source>
        <dbReference type="Google" id="ProtNLM"/>
    </source>
</evidence>
<proteinExistence type="predicted"/>
<dbReference type="RefSeq" id="WP_092438583.1">
    <property type="nucleotide sequence ID" value="NZ_FMYP01000035.1"/>
</dbReference>
<dbReference type="EMBL" id="FMYP01000035">
    <property type="protein sequence ID" value="SDC52482.1"/>
    <property type="molecule type" value="Genomic_DNA"/>
</dbReference>
<dbReference type="OrthoDB" id="799440at2"/>
<reference evidence="1 2" key="1">
    <citation type="submission" date="2016-09" db="EMBL/GenBank/DDBJ databases">
        <authorList>
            <person name="Capua I."/>
            <person name="De Benedictis P."/>
            <person name="Joannis T."/>
            <person name="Lombin L.H."/>
            <person name="Cattoli G."/>
        </authorList>
    </citation>
    <scope>NUCLEOTIDE SEQUENCE [LARGE SCALE GENOMIC DNA]</scope>
    <source>
        <strain evidence="1 2">A7P-90m</strain>
    </source>
</reference>
<keyword evidence="2" id="KW-1185">Reference proteome</keyword>
<name>A0A1G6MA74_9BACT</name>
<gene>
    <name evidence="1" type="ORF">SAMN05216323_103517</name>
</gene>
<evidence type="ECO:0000313" key="2">
    <source>
        <dbReference type="Proteomes" id="UP000199452"/>
    </source>
</evidence>
<protein>
    <recommendedName>
        <fullName evidence="3">Oxidase</fullName>
    </recommendedName>
</protein>
<dbReference type="STRING" id="1640674.SAMN05216323_103517"/>
<dbReference type="Proteomes" id="UP000199452">
    <property type="component" value="Unassembled WGS sequence"/>
</dbReference>
<evidence type="ECO:0000313" key="1">
    <source>
        <dbReference type="EMBL" id="SDC52482.1"/>
    </source>
</evidence>
<dbReference type="AlphaFoldDB" id="A0A1G6MA74"/>